<dbReference type="Gene3D" id="1.25.40.20">
    <property type="entry name" value="Ankyrin repeat-containing domain"/>
    <property type="match status" value="1"/>
</dbReference>
<organism evidence="4 5">
    <name type="scientific">Legionella impletisoli</name>
    <dbReference type="NCBI Taxonomy" id="343510"/>
    <lineage>
        <taxon>Bacteria</taxon>
        <taxon>Pseudomonadati</taxon>
        <taxon>Pseudomonadota</taxon>
        <taxon>Gammaproteobacteria</taxon>
        <taxon>Legionellales</taxon>
        <taxon>Legionellaceae</taxon>
        <taxon>Legionella</taxon>
    </lineage>
</organism>
<gene>
    <name evidence="4" type="primary">legA9</name>
    <name evidence="4" type="ORF">GCM10007966_13690</name>
</gene>
<keyword evidence="2 3" id="KW-0040">ANK repeat</keyword>
<comment type="caution">
    <text evidence="4">The sequence shown here is derived from an EMBL/GenBank/DDBJ whole genome shotgun (WGS) entry which is preliminary data.</text>
</comment>
<evidence type="ECO:0000256" key="1">
    <source>
        <dbReference type="ARBA" id="ARBA00022737"/>
    </source>
</evidence>
<evidence type="ECO:0000256" key="2">
    <source>
        <dbReference type="ARBA" id="ARBA00023043"/>
    </source>
</evidence>
<dbReference type="InterPro" id="IPR050018">
    <property type="entry name" value="T4SS_AnkY"/>
</dbReference>
<dbReference type="SUPFAM" id="SSF48403">
    <property type="entry name" value="Ankyrin repeat"/>
    <property type="match status" value="1"/>
</dbReference>
<dbReference type="PROSITE" id="PS50297">
    <property type="entry name" value="ANK_REP_REGION"/>
    <property type="match status" value="2"/>
</dbReference>
<dbReference type="SMART" id="SM00248">
    <property type="entry name" value="ANK"/>
    <property type="match status" value="2"/>
</dbReference>
<dbReference type="InterPro" id="IPR036770">
    <property type="entry name" value="Ankyrin_rpt-contain_sf"/>
</dbReference>
<protein>
    <recommendedName>
        <fullName evidence="6">Ankyrin-repeat containing protein, substrate of the Dot/Icm secretion system</fullName>
    </recommendedName>
</protein>
<dbReference type="OrthoDB" id="5642684at2"/>
<name>A0A917JWP8_9GAMM</name>
<keyword evidence="5" id="KW-1185">Reference proteome</keyword>
<dbReference type="AlphaFoldDB" id="A0A917JWP8"/>
<reference evidence="4" key="2">
    <citation type="submission" date="2020-09" db="EMBL/GenBank/DDBJ databases">
        <authorList>
            <person name="Sun Q."/>
            <person name="Ohkuma M."/>
        </authorList>
    </citation>
    <scope>NUCLEOTIDE SEQUENCE</scope>
    <source>
        <strain evidence="4">JCM 13919</strain>
    </source>
</reference>
<reference evidence="4" key="1">
    <citation type="journal article" date="2014" name="Int. J. Syst. Evol. Microbiol.">
        <title>Complete genome sequence of Corynebacterium casei LMG S-19264T (=DSM 44701T), isolated from a smear-ripened cheese.</title>
        <authorList>
            <consortium name="US DOE Joint Genome Institute (JGI-PGF)"/>
            <person name="Walter F."/>
            <person name="Albersmeier A."/>
            <person name="Kalinowski J."/>
            <person name="Ruckert C."/>
        </authorList>
    </citation>
    <scope>NUCLEOTIDE SEQUENCE</scope>
    <source>
        <strain evidence="4">JCM 13919</strain>
    </source>
</reference>
<evidence type="ECO:0000313" key="4">
    <source>
        <dbReference type="EMBL" id="GGI86324.1"/>
    </source>
</evidence>
<evidence type="ECO:0000256" key="3">
    <source>
        <dbReference type="PROSITE-ProRule" id="PRU00023"/>
    </source>
</evidence>
<dbReference type="PROSITE" id="PS50088">
    <property type="entry name" value="ANK_REPEAT"/>
    <property type="match status" value="2"/>
</dbReference>
<accession>A0A917JWP8</accession>
<dbReference type="EMBL" id="BMOB01000005">
    <property type="protein sequence ID" value="GGI86324.1"/>
    <property type="molecule type" value="Genomic_DNA"/>
</dbReference>
<evidence type="ECO:0008006" key="6">
    <source>
        <dbReference type="Google" id="ProtNLM"/>
    </source>
</evidence>
<evidence type="ECO:0000313" key="5">
    <source>
        <dbReference type="Proteomes" id="UP000630149"/>
    </source>
</evidence>
<dbReference type="NCBIfam" id="NF043029">
    <property type="entry name" value="T4SS_AnkY"/>
    <property type="match status" value="1"/>
</dbReference>
<feature type="repeat" description="ANK" evidence="3">
    <location>
        <begin position="452"/>
        <end position="484"/>
    </location>
</feature>
<dbReference type="Proteomes" id="UP000630149">
    <property type="component" value="Unassembled WGS sequence"/>
</dbReference>
<sequence length="550" mass="61022">MPNVILVYANCQNRTARGDFVLAGNIARDLMREIKTTGQDVDVILTSTLDGMPRFASLYRSEGDDRVSIDGVDVGLCAMELFDSVTHNVIAFIDANHCKYAPADVVKRVLSPDSKLLIVGAANSESSLDLFQMMRYELAFRQQQPNLYEFFHSSDVLINSSGLTPDSLGLPFITKATDLPELTVVQHAQLPASNYGFMYLAADVDDRDPALIAQYITLTNPTGNYVLVGNFMNVNFTLMASQRFPDTRTSMPNIKFYESLDYNLMRHMMANSTTLVLSTGAMSTLEAMHDQKLTYYQDLPNNKAFVASYLIAVKSMVISDDPSRSALISDFIIELSRLLFAPKPLDSSQLVRTRELLEMPDVSRGLVKANQRIIENASGKLAPRLLSFIGKPKASRLEAQAAFAHYSLSKQGEAINQGQALRRAASWGRLLELKILIRSMRKEELNAVDSKYKRSALHWAIHYAQHDSVDLLISAGALLDLQDKDGKTPLHHAVIKRDKPGMKRLLAAGASTEIPDSRSQSPIQCADESTLSFIQTYIEADTMPVFGMAF</sequence>
<proteinExistence type="predicted"/>
<feature type="repeat" description="ANK" evidence="3">
    <location>
        <begin position="485"/>
        <end position="517"/>
    </location>
</feature>
<dbReference type="PANTHER" id="PTHR24171">
    <property type="entry name" value="ANKYRIN REPEAT DOMAIN-CONTAINING PROTEIN 39-RELATED"/>
    <property type="match status" value="1"/>
</dbReference>
<dbReference type="InterPro" id="IPR002110">
    <property type="entry name" value="Ankyrin_rpt"/>
</dbReference>
<dbReference type="Pfam" id="PF12796">
    <property type="entry name" value="Ank_2"/>
    <property type="match status" value="1"/>
</dbReference>
<keyword evidence="1" id="KW-0677">Repeat</keyword>
<dbReference type="RefSeq" id="WP_131776781.1">
    <property type="nucleotide sequence ID" value="NZ_BMOB01000005.1"/>
</dbReference>